<evidence type="ECO:0000256" key="3">
    <source>
        <dbReference type="ARBA" id="ARBA00023163"/>
    </source>
</evidence>
<reference evidence="5" key="1">
    <citation type="submission" date="2021-06" db="EMBL/GenBank/DDBJ databases">
        <authorList>
            <person name="Criscuolo A."/>
        </authorList>
    </citation>
    <scope>NUCLEOTIDE SEQUENCE</scope>
    <source>
        <strain evidence="5">CIP111600</strain>
    </source>
</reference>
<dbReference type="AlphaFoldDB" id="A0A916JVX8"/>
<keyword evidence="3" id="KW-0804">Transcription</keyword>
<name>A0A916JVX8_9BACL</name>
<gene>
    <name evidence="5" type="ORF">PAESOLCIP111_00987</name>
</gene>
<dbReference type="SMART" id="SM00347">
    <property type="entry name" value="HTH_MARR"/>
    <property type="match status" value="1"/>
</dbReference>
<accession>A0A916JVX8</accession>
<dbReference type="PANTHER" id="PTHR42756">
    <property type="entry name" value="TRANSCRIPTIONAL REGULATOR, MARR"/>
    <property type="match status" value="1"/>
</dbReference>
<dbReference type="Pfam" id="PF01047">
    <property type="entry name" value="MarR"/>
    <property type="match status" value="1"/>
</dbReference>
<dbReference type="GO" id="GO:0003700">
    <property type="term" value="F:DNA-binding transcription factor activity"/>
    <property type="evidence" value="ECO:0007669"/>
    <property type="project" value="InterPro"/>
</dbReference>
<protein>
    <recommendedName>
        <fullName evidence="4">HTH marR-type domain-containing protein</fullName>
    </recommendedName>
</protein>
<dbReference type="InterPro" id="IPR000835">
    <property type="entry name" value="HTH_MarR-typ"/>
</dbReference>
<evidence type="ECO:0000313" key="6">
    <source>
        <dbReference type="Proteomes" id="UP000693672"/>
    </source>
</evidence>
<dbReference type="Proteomes" id="UP000693672">
    <property type="component" value="Unassembled WGS sequence"/>
</dbReference>
<dbReference type="PANTHER" id="PTHR42756:SF1">
    <property type="entry name" value="TRANSCRIPTIONAL REPRESSOR OF EMRAB OPERON"/>
    <property type="match status" value="1"/>
</dbReference>
<feature type="domain" description="HTH marR-type" evidence="4">
    <location>
        <begin position="9"/>
        <end position="145"/>
    </location>
</feature>
<dbReference type="RefSeq" id="WP_246627296.1">
    <property type="nucleotide sequence ID" value="NZ_CAJVAS010000003.1"/>
</dbReference>
<evidence type="ECO:0000256" key="2">
    <source>
        <dbReference type="ARBA" id="ARBA00023125"/>
    </source>
</evidence>
<evidence type="ECO:0000256" key="1">
    <source>
        <dbReference type="ARBA" id="ARBA00023015"/>
    </source>
</evidence>
<keyword evidence="1" id="KW-0805">Transcription regulation</keyword>
<dbReference type="PROSITE" id="PS50995">
    <property type="entry name" value="HTH_MARR_2"/>
    <property type="match status" value="1"/>
</dbReference>
<dbReference type="EMBL" id="CAJVAS010000003">
    <property type="protein sequence ID" value="CAG7607713.1"/>
    <property type="molecule type" value="Genomic_DNA"/>
</dbReference>
<evidence type="ECO:0000259" key="4">
    <source>
        <dbReference type="PROSITE" id="PS50995"/>
    </source>
</evidence>
<proteinExistence type="predicted"/>
<keyword evidence="6" id="KW-1185">Reference proteome</keyword>
<comment type="caution">
    <text evidence="5">The sequence shown here is derived from an EMBL/GenBank/DDBJ whole genome shotgun (WGS) entry which is preliminary data.</text>
</comment>
<keyword evidence="2" id="KW-0238">DNA-binding</keyword>
<sequence>MQITPDQISGNFSRMLSLAYNKLNKPLSKSAAKANASDITHLQLHILEELYHTSAGISLTQLAKQIRISKQQLTPLIAKLEEKAYVLKTQDNADKRSIKLLLSEKGKTRVTEHWEEFHHLFSERVAGLAEDDRIDLDYAINKIIRIFGKMQT</sequence>
<dbReference type="GO" id="GO:0003677">
    <property type="term" value="F:DNA binding"/>
    <property type="evidence" value="ECO:0007669"/>
    <property type="project" value="UniProtKB-KW"/>
</dbReference>
<evidence type="ECO:0000313" key="5">
    <source>
        <dbReference type="EMBL" id="CAG7607713.1"/>
    </source>
</evidence>
<organism evidence="5 6">
    <name type="scientific">Paenibacillus solanacearum</name>
    <dbReference type="NCBI Taxonomy" id="2048548"/>
    <lineage>
        <taxon>Bacteria</taxon>
        <taxon>Bacillati</taxon>
        <taxon>Bacillota</taxon>
        <taxon>Bacilli</taxon>
        <taxon>Bacillales</taxon>
        <taxon>Paenibacillaceae</taxon>
        <taxon>Paenibacillus</taxon>
    </lineage>
</organism>